<comment type="caution">
    <text evidence="2">The sequence shown here is derived from an EMBL/GenBank/DDBJ whole genome shotgun (WGS) entry which is preliminary data.</text>
</comment>
<feature type="transmembrane region" description="Helical" evidence="1">
    <location>
        <begin position="94"/>
        <end position="115"/>
    </location>
</feature>
<feature type="transmembrane region" description="Helical" evidence="1">
    <location>
        <begin position="121"/>
        <end position="141"/>
    </location>
</feature>
<evidence type="ECO:0000313" key="3">
    <source>
        <dbReference type="Proteomes" id="UP000245962"/>
    </source>
</evidence>
<protein>
    <submittedName>
        <fullName evidence="2">Uncharacterized protein</fullName>
    </submittedName>
</protein>
<sequence>MKRGITKCEWCLTENSNNTTRCNNCGGPVAVLEPWVLQCGWCKTSNRRDQVSHCISCGGQLPSIPGSSRQPEPPKQPRNLSFSYKIRVKYTGNALMMIGIIFMIVGLPALAISIFEIFEGLINIPFIVFSLVFPVIGFFLVKKSNKNSNQKLNALQFGVPTRGVIKKVYVDTTQSINKKHPLKIEYEFDTPLKTRHDSVRVWDRANLKRPKGEHIWVVCNPENLKENNLWPPLA</sequence>
<keyword evidence="3" id="KW-1185">Reference proteome</keyword>
<accession>A0A2U0I0T5</accession>
<evidence type="ECO:0000256" key="1">
    <source>
        <dbReference type="SAM" id="Phobius"/>
    </source>
</evidence>
<proteinExistence type="predicted"/>
<name>A0A2U0I0T5_9FLAO</name>
<organism evidence="2 3">
    <name type="scientific">Marixanthomonas spongiae</name>
    <dbReference type="NCBI Taxonomy" id="2174845"/>
    <lineage>
        <taxon>Bacteria</taxon>
        <taxon>Pseudomonadati</taxon>
        <taxon>Bacteroidota</taxon>
        <taxon>Flavobacteriia</taxon>
        <taxon>Flavobacteriales</taxon>
        <taxon>Flavobacteriaceae</taxon>
        <taxon>Marixanthomonas</taxon>
    </lineage>
</organism>
<dbReference type="Proteomes" id="UP000245962">
    <property type="component" value="Unassembled WGS sequence"/>
</dbReference>
<keyword evidence="1" id="KW-1133">Transmembrane helix</keyword>
<dbReference type="RefSeq" id="WP_116694491.1">
    <property type="nucleotide sequence ID" value="NZ_QEHR01000005.1"/>
</dbReference>
<dbReference type="EMBL" id="QEHR01000005">
    <property type="protein sequence ID" value="PVW14714.1"/>
    <property type="molecule type" value="Genomic_DNA"/>
</dbReference>
<dbReference type="OrthoDB" id="1144220at2"/>
<keyword evidence="1" id="KW-0472">Membrane</keyword>
<gene>
    <name evidence="2" type="ORF">DDV96_09365</name>
</gene>
<dbReference type="AlphaFoldDB" id="A0A2U0I0T5"/>
<reference evidence="2 3" key="1">
    <citation type="submission" date="2018-04" db="EMBL/GenBank/DDBJ databases">
        <title>Marixanthomonas spongiae HN-E44 sp. nov., isolated from a marine sponge.</title>
        <authorList>
            <person name="Luo L."/>
            <person name="Zhuang L."/>
        </authorList>
    </citation>
    <scope>NUCLEOTIDE SEQUENCE [LARGE SCALE GENOMIC DNA]</scope>
    <source>
        <strain evidence="2 3">HN-E44</strain>
    </source>
</reference>
<evidence type="ECO:0000313" key="2">
    <source>
        <dbReference type="EMBL" id="PVW14714.1"/>
    </source>
</evidence>
<keyword evidence="1" id="KW-0812">Transmembrane</keyword>